<dbReference type="EMBL" id="JASBWT010000003">
    <property type="protein sequence ID" value="KAJ9106416.1"/>
    <property type="molecule type" value="Genomic_DNA"/>
</dbReference>
<evidence type="ECO:0000313" key="2">
    <source>
        <dbReference type="Proteomes" id="UP001227268"/>
    </source>
</evidence>
<gene>
    <name evidence="1" type="ORF">QFC21_001562</name>
</gene>
<organism evidence="1 2">
    <name type="scientific">Naganishia friedmannii</name>
    <dbReference type="NCBI Taxonomy" id="89922"/>
    <lineage>
        <taxon>Eukaryota</taxon>
        <taxon>Fungi</taxon>
        <taxon>Dikarya</taxon>
        <taxon>Basidiomycota</taxon>
        <taxon>Agaricomycotina</taxon>
        <taxon>Tremellomycetes</taxon>
        <taxon>Filobasidiales</taxon>
        <taxon>Filobasidiaceae</taxon>
        <taxon>Naganishia</taxon>
    </lineage>
</organism>
<proteinExistence type="predicted"/>
<keyword evidence="2" id="KW-1185">Reference proteome</keyword>
<evidence type="ECO:0000313" key="1">
    <source>
        <dbReference type="EMBL" id="KAJ9106416.1"/>
    </source>
</evidence>
<accession>A0ACC2W4R9</accession>
<comment type="caution">
    <text evidence="1">The sequence shown here is derived from an EMBL/GenBank/DDBJ whole genome shotgun (WGS) entry which is preliminary data.</text>
</comment>
<sequence length="751" mass="84864">MSESTPVVDKPSTIPDKPSTIPNTSNQEDPSAFTATSTSLVASSELRALLSTLYNPAEWDDESVLAGSDMRWHLDYLAGLEALRDSSYADAVESFSKALSEAYGASSFLDSVIRYFDWREIFAGILNRRAYALYKLDRFEDALSDINMTCESEVHIKRPETHLLTADIMLELQRYESALDSLGKAFQILLERRPALKRWLTDAEKQIVQVLENLAGEDDEYVGQRLDPMERLPEDIIELIMKHGLDSDEYFALRCTWVSSTWRQTLEALASIWRVYTYNTEAFRTGAEKRKAWARNAGNRFNEIRLVNVNILAALKCINNTWKPLLQNMQILKLQGSTMNNIRVIQRFAQLSSASYNVKALHLESKHDGQLATELDSGLLTPDNRTTIEEIHLLNLDLVTDEASAANDGAGAYTTLRSLSLIQCRIIPRRSSVDVVSTNVIERSTQQDILHVAMRQASQLETLRVTTSSPEGEVLERFKVWPHPRTFAREMMLLSQLRILRIPPPSFWAFDIITPLVRHLAFVLSGIGYLGLEMTQGDWARNGTIPDLTSFAITGIKVDKLVSLELMLNGGDTGESLLEWLKVMECVEKLTIVSVQLWKSSPFEMSPGYSATKSKLGESYLGPDPDNTANRNLIKLLHKDPLLCPRLRNLHLSNMHTPEAPLLAWIIARKAGDMAVSPIDTLELKQCTFISESSNQLLRQELPTFEIVNPRHITRLGWKELCDNWDKSVNMDHFGEWYASSSPDSGTEHHY</sequence>
<protein>
    <submittedName>
        <fullName evidence="1">Uncharacterized protein</fullName>
    </submittedName>
</protein>
<name>A0ACC2W4R9_9TREE</name>
<dbReference type="Proteomes" id="UP001227268">
    <property type="component" value="Unassembled WGS sequence"/>
</dbReference>
<reference evidence="1" key="1">
    <citation type="submission" date="2023-04" db="EMBL/GenBank/DDBJ databases">
        <title>Draft Genome sequencing of Naganishia species isolated from polar environments using Oxford Nanopore Technology.</title>
        <authorList>
            <person name="Leo P."/>
            <person name="Venkateswaran K."/>
        </authorList>
    </citation>
    <scope>NUCLEOTIDE SEQUENCE</scope>
    <source>
        <strain evidence="1">MNA-CCFEE 5423</strain>
    </source>
</reference>